<evidence type="ECO:0000313" key="3">
    <source>
        <dbReference type="Proteomes" id="UP000199559"/>
    </source>
</evidence>
<reference evidence="3" key="1">
    <citation type="submission" date="2016-10" db="EMBL/GenBank/DDBJ databases">
        <authorList>
            <person name="Varghese N."/>
            <person name="Submissions S."/>
        </authorList>
    </citation>
    <scope>NUCLEOTIDE SEQUENCE [LARGE SCALE GENOMIC DNA]</scope>
    <source>
        <strain evidence="3">DSM 28881</strain>
    </source>
</reference>
<organism evidence="2 3">
    <name type="scientific">Olleya namhaensis</name>
    <dbReference type="NCBI Taxonomy" id="1144750"/>
    <lineage>
        <taxon>Bacteria</taxon>
        <taxon>Pseudomonadati</taxon>
        <taxon>Bacteroidota</taxon>
        <taxon>Flavobacteriia</taxon>
        <taxon>Flavobacteriales</taxon>
        <taxon>Flavobacteriaceae</taxon>
    </lineage>
</organism>
<evidence type="ECO:0000256" key="1">
    <source>
        <dbReference type="SAM" id="Phobius"/>
    </source>
</evidence>
<feature type="transmembrane region" description="Helical" evidence="1">
    <location>
        <begin position="7"/>
        <end position="25"/>
    </location>
</feature>
<evidence type="ECO:0000313" key="2">
    <source>
        <dbReference type="EMBL" id="SFJ30862.1"/>
    </source>
</evidence>
<dbReference type="EMBL" id="FORM01000006">
    <property type="protein sequence ID" value="SFJ30862.1"/>
    <property type="molecule type" value="Genomic_DNA"/>
</dbReference>
<gene>
    <name evidence="2" type="ORF">SAMN05443431_10654</name>
</gene>
<keyword evidence="1" id="KW-0812">Transmembrane</keyword>
<dbReference type="AlphaFoldDB" id="A0A1I3QBD8"/>
<keyword evidence="1" id="KW-0472">Membrane</keyword>
<proteinExistence type="predicted"/>
<name>A0A1I3QBD8_9FLAO</name>
<dbReference type="Proteomes" id="UP000199559">
    <property type="component" value="Unassembled WGS sequence"/>
</dbReference>
<feature type="transmembrane region" description="Helical" evidence="1">
    <location>
        <begin position="40"/>
        <end position="64"/>
    </location>
</feature>
<protein>
    <submittedName>
        <fullName evidence="2">Uncharacterized protein</fullName>
    </submittedName>
</protein>
<keyword evidence="1" id="KW-1133">Transmembrane helix</keyword>
<keyword evidence="3" id="KW-1185">Reference proteome</keyword>
<accession>A0A1I3QBD8</accession>
<sequence length="145" mass="16717">MTDFKKSIMPLSIVLSIAITLLIIFDRTEYNGKKWSKIMYILYLGMTCYIIYPMISDTVLTLGLKINRLSSSKSITKKFIVTFKDSNGDLSNTVWGRIPNKMYDGEIDKLKLNQKEYNSVSEKQEIILELEKGLFGIPFNPIMKE</sequence>
<dbReference type="STRING" id="1144750.SAMN05443431_10654"/>